<evidence type="ECO:0000313" key="2">
    <source>
        <dbReference type="EMBL" id="GAA2400884.1"/>
    </source>
</evidence>
<reference evidence="2 3" key="1">
    <citation type="journal article" date="2019" name="Int. J. Syst. Evol. Microbiol.">
        <title>The Global Catalogue of Microorganisms (GCM) 10K type strain sequencing project: providing services to taxonomists for standard genome sequencing and annotation.</title>
        <authorList>
            <consortium name="The Broad Institute Genomics Platform"/>
            <consortium name="The Broad Institute Genome Sequencing Center for Infectious Disease"/>
            <person name="Wu L."/>
            <person name="Ma J."/>
        </authorList>
    </citation>
    <scope>NUCLEOTIDE SEQUENCE [LARGE SCALE GENOMIC DNA]</scope>
    <source>
        <strain evidence="2 3">JCM 6921</strain>
    </source>
</reference>
<sequence length="70" mass="7899">MTSRSLEYAKPAYEQTKSRKDQQFRRGPSPQPEADRSSVPAMRGLFPATARAFPAGAWHTRPNAPEARKR</sequence>
<proteinExistence type="predicted"/>
<dbReference type="Proteomes" id="UP001500058">
    <property type="component" value="Unassembled WGS sequence"/>
</dbReference>
<accession>A0ABN3ICH5</accession>
<evidence type="ECO:0000256" key="1">
    <source>
        <dbReference type="SAM" id="MobiDB-lite"/>
    </source>
</evidence>
<organism evidence="2 3">
    <name type="scientific">Streptomyces glaucosporus</name>
    <dbReference type="NCBI Taxonomy" id="284044"/>
    <lineage>
        <taxon>Bacteria</taxon>
        <taxon>Bacillati</taxon>
        <taxon>Actinomycetota</taxon>
        <taxon>Actinomycetes</taxon>
        <taxon>Kitasatosporales</taxon>
        <taxon>Streptomycetaceae</taxon>
        <taxon>Streptomyces</taxon>
    </lineage>
</organism>
<dbReference type="EMBL" id="BAAATJ010000012">
    <property type="protein sequence ID" value="GAA2400884.1"/>
    <property type="molecule type" value="Genomic_DNA"/>
</dbReference>
<feature type="region of interest" description="Disordered" evidence="1">
    <location>
        <begin position="1"/>
        <end position="70"/>
    </location>
</feature>
<keyword evidence="3" id="KW-1185">Reference proteome</keyword>
<comment type="caution">
    <text evidence="2">The sequence shown here is derived from an EMBL/GenBank/DDBJ whole genome shotgun (WGS) entry which is preliminary data.</text>
</comment>
<gene>
    <name evidence="2" type="ORF">GCM10010420_29580</name>
</gene>
<evidence type="ECO:0000313" key="3">
    <source>
        <dbReference type="Proteomes" id="UP001500058"/>
    </source>
</evidence>
<protein>
    <submittedName>
        <fullName evidence="2">Uncharacterized protein</fullName>
    </submittedName>
</protein>
<name>A0ABN3ICH5_9ACTN</name>